<dbReference type="eggNOG" id="ENOG5031BKR">
    <property type="taxonomic scope" value="Bacteria"/>
</dbReference>
<keyword evidence="1" id="KW-1133">Transmembrane helix</keyword>
<evidence type="ECO:0000256" key="1">
    <source>
        <dbReference type="SAM" id="Phobius"/>
    </source>
</evidence>
<sequence length="61" mass="6358">MRTLLGLVILIVAVIAVLIFFGFLQLSPEGEQAIDGAQDSVGEALENTGEAIQDGSEPATE</sequence>
<keyword evidence="1" id="KW-0472">Membrane</keyword>
<organism evidence="2 3">
    <name type="scientific">Roseivivax marinus</name>
    <dbReference type="NCBI Taxonomy" id="1379903"/>
    <lineage>
        <taxon>Bacteria</taxon>
        <taxon>Pseudomonadati</taxon>
        <taxon>Pseudomonadota</taxon>
        <taxon>Alphaproteobacteria</taxon>
        <taxon>Rhodobacterales</taxon>
        <taxon>Roseobacteraceae</taxon>
        <taxon>Roseivivax</taxon>
    </lineage>
</organism>
<keyword evidence="1" id="KW-0812">Transmembrane</keyword>
<gene>
    <name evidence="2" type="ORF">ATO8_03316</name>
</gene>
<dbReference type="AlphaFoldDB" id="W4HMC6"/>
<name>W4HMC6_9RHOB</name>
<dbReference type="RefSeq" id="WP_043842076.1">
    <property type="nucleotide sequence ID" value="NZ_AQQW01000002.1"/>
</dbReference>
<dbReference type="EMBL" id="AQQW01000002">
    <property type="protein sequence ID" value="ETW13887.1"/>
    <property type="molecule type" value="Genomic_DNA"/>
</dbReference>
<comment type="caution">
    <text evidence="2">The sequence shown here is derived from an EMBL/GenBank/DDBJ whole genome shotgun (WGS) entry which is preliminary data.</text>
</comment>
<accession>W4HMC6</accession>
<dbReference type="STRING" id="1379903.ATO8_03316"/>
<evidence type="ECO:0000313" key="3">
    <source>
        <dbReference type="Proteomes" id="UP000019063"/>
    </source>
</evidence>
<keyword evidence="3" id="KW-1185">Reference proteome</keyword>
<feature type="transmembrane region" description="Helical" evidence="1">
    <location>
        <begin position="6"/>
        <end position="24"/>
    </location>
</feature>
<dbReference type="Proteomes" id="UP000019063">
    <property type="component" value="Unassembled WGS sequence"/>
</dbReference>
<protein>
    <submittedName>
        <fullName evidence="2">Uncharacterized protein</fullName>
    </submittedName>
</protein>
<evidence type="ECO:0000313" key="2">
    <source>
        <dbReference type="EMBL" id="ETW13887.1"/>
    </source>
</evidence>
<proteinExistence type="predicted"/>
<reference evidence="2 3" key="1">
    <citation type="journal article" date="2014" name="Antonie Van Leeuwenhoek">
        <title>Roseivivax atlanticus sp. nov., isolated from surface seawater of the Atlantic Ocean.</title>
        <authorList>
            <person name="Li G."/>
            <person name="Lai Q."/>
            <person name="Liu X."/>
            <person name="Sun F."/>
            <person name="Shao Z."/>
        </authorList>
    </citation>
    <scope>NUCLEOTIDE SEQUENCE [LARGE SCALE GENOMIC DNA]</scope>
    <source>
        <strain evidence="2 3">22II-s10s</strain>
    </source>
</reference>